<dbReference type="Pfam" id="PF02045">
    <property type="entry name" value="CBFB_NFYA"/>
    <property type="match status" value="1"/>
</dbReference>
<dbReference type="Gene3D" id="6.10.250.2430">
    <property type="match status" value="1"/>
</dbReference>
<feature type="region of interest" description="Disordered" evidence="7">
    <location>
        <begin position="40"/>
        <end position="65"/>
    </location>
</feature>
<keyword evidence="4 6" id="KW-0804">Transcription</keyword>
<feature type="compositionally biased region" description="Low complexity" evidence="7">
    <location>
        <begin position="55"/>
        <end position="65"/>
    </location>
</feature>
<keyword evidence="2 6" id="KW-0805">Transcription regulation</keyword>
<dbReference type="Proteomes" id="UP001360560">
    <property type="component" value="Unassembled WGS sequence"/>
</dbReference>
<name>A0AAV5QL08_9ASCO</name>
<evidence type="ECO:0000256" key="3">
    <source>
        <dbReference type="ARBA" id="ARBA00023125"/>
    </source>
</evidence>
<feature type="region of interest" description="Disordered" evidence="7">
    <location>
        <begin position="174"/>
        <end position="219"/>
    </location>
</feature>
<evidence type="ECO:0000313" key="8">
    <source>
        <dbReference type="EMBL" id="GMM34858.1"/>
    </source>
</evidence>
<comment type="function">
    <text evidence="6">Component of the sequence-specific heterotrimeric transcription factor (NF-Y) which specifically recognizes a 5'-CCAAT-3' box motif found in the promoters of its target genes.</text>
</comment>
<keyword evidence="5 6" id="KW-0539">Nucleus</keyword>
<gene>
    <name evidence="8" type="ORF">DASC09_021830</name>
</gene>
<comment type="subunit">
    <text evidence="6">Heterotrimer.</text>
</comment>
<evidence type="ECO:0000313" key="9">
    <source>
        <dbReference type="Proteomes" id="UP001360560"/>
    </source>
</evidence>
<organism evidence="8 9">
    <name type="scientific">Saccharomycopsis crataegensis</name>
    <dbReference type="NCBI Taxonomy" id="43959"/>
    <lineage>
        <taxon>Eukaryota</taxon>
        <taxon>Fungi</taxon>
        <taxon>Dikarya</taxon>
        <taxon>Ascomycota</taxon>
        <taxon>Saccharomycotina</taxon>
        <taxon>Saccharomycetes</taxon>
        <taxon>Saccharomycopsidaceae</taxon>
        <taxon>Saccharomycopsis</taxon>
    </lineage>
</organism>
<evidence type="ECO:0000256" key="7">
    <source>
        <dbReference type="SAM" id="MobiDB-lite"/>
    </source>
</evidence>
<protein>
    <recommendedName>
        <fullName evidence="6">Transcriptional activator HAP2</fullName>
    </recommendedName>
</protein>
<proteinExistence type="inferred from homology"/>
<evidence type="ECO:0000256" key="6">
    <source>
        <dbReference type="RuleBase" id="RU367155"/>
    </source>
</evidence>
<dbReference type="GeneID" id="90072837"/>
<dbReference type="GO" id="GO:0005634">
    <property type="term" value="C:nucleus"/>
    <property type="evidence" value="ECO:0007669"/>
    <property type="project" value="UniProtKB-SubCell"/>
</dbReference>
<dbReference type="PANTHER" id="PTHR12632">
    <property type="entry name" value="TRANSCRIPTION FACTOR NF-Y ALPHA-RELATED"/>
    <property type="match status" value="1"/>
</dbReference>
<dbReference type="GO" id="GO:0003700">
    <property type="term" value="F:DNA-binding transcription factor activity"/>
    <property type="evidence" value="ECO:0007669"/>
    <property type="project" value="UniProtKB-UniRule"/>
</dbReference>
<dbReference type="EMBL" id="BTFZ01000004">
    <property type="protein sequence ID" value="GMM34858.1"/>
    <property type="molecule type" value="Genomic_DNA"/>
</dbReference>
<dbReference type="AlphaFoldDB" id="A0AAV5QL08"/>
<dbReference type="SMART" id="SM00521">
    <property type="entry name" value="CBF"/>
    <property type="match status" value="1"/>
</dbReference>
<keyword evidence="9" id="KW-1185">Reference proteome</keyword>
<dbReference type="InterPro" id="IPR001289">
    <property type="entry name" value="NFYA"/>
</dbReference>
<evidence type="ECO:0000256" key="2">
    <source>
        <dbReference type="ARBA" id="ARBA00023015"/>
    </source>
</evidence>
<comment type="caution">
    <text evidence="8">The sequence shown here is derived from an EMBL/GenBank/DDBJ whole genome shotgun (WGS) entry which is preliminary data.</text>
</comment>
<evidence type="ECO:0000256" key="4">
    <source>
        <dbReference type="ARBA" id="ARBA00023163"/>
    </source>
</evidence>
<keyword evidence="3 6" id="KW-0238">DNA-binding</keyword>
<sequence>MAELNNGKDAMNGLNDESATSLVDAVALYSERANGLLETTTTANQTGSYQAPAFDNNNNDNDNQNQLKQKNLLLTDQYNNNNDVHSSTMPGTASTQSTVSISTVGGVVVPQEEPFYVNAKQYHRILKRRIARTKLEENLKLSRARKPYLHESRHKHAMRRPRGQGGRFLTAAEIAERDKEEEEKRLQEEQGKIISEEEKRPQEAIQQSQSLNNSLSSIPSRNSIYSNIQENGNNDINGSTALNNENNNIAIKNEVTEAM</sequence>
<comment type="subcellular location">
    <subcellularLocation>
        <location evidence="1 6">Nucleus</location>
    </subcellularLocation>
</comment>
<dbReference type="GO" id="GO:0003677">
    <property type="term" value="F:DNA binding"/>
    <property type="evidence" value="ECO:0007669"/>
    <property type="project" value="UniProtKB-KW"/>
</dbReference>
<dbReference type="RefSeq" id="XP_064851858.1">
    <property type="nucleotide sequence ID" value="XM_064995786.1"/>
</dbReference>
<feature type="compositionally biased region" description="Low complexity" evidence="7">
    <location>
        <begin position="205"/>
        <end position="219"/>
    </location>
</feature>
<evidence type="ECO:0000256" key="1">
    <source>
        <dbReference type="ARBA" id="ARBA00004123"/>
    </source>
</evidence>
<evidence type="ECO:0000256" key="5">
    <source>
        <dbReference type="ARBA" id="ARBA00023242"/>
    </source>
</evidence>
<dbReference type="PRINTS" id="PR00616">
    <property type="entry name" value="CCAATSUBUNTB"/>
</dbReference>
<reference evidence="8 9" key="1">
    <citation type="journal article" date="2023" name="Elife">
        <title>Identification of key yeast species and microbe-microbe interactions impacting larval growth of Drosophila in the wild.</title>
        <authorList>
            <person name="Mure A."/>
            <person name="Sugiura Y."/>
            <person name="Maeda R."/>
            <person name="Honda K."/>
            <person name="Sakurai N."/>
            <person name="Takahashi Y."/>
            <person name="Watada M."/>
            <person name="Katoh T."/>
            <person name="Gotoh A."/>
            <person name="Gotoh Y."/>
            <person name="Taniguchi I."/>
            <person name="Nakamura K."/>
            <person name="Hayashi T."/>
            <person name="Katayama T."/>
            <person name="Uemura T."/>
            <person name="Hattori Y."/>
        </authorList>
    </citation>
    <scope>NUCLEOTIDE SEQUENCE [LARGE SCALE GENOMIC DNA]</scope>
    <source>
        <strain evidence="8 9">SC-9</strain>
    </source>
</reference>
<feature type="compositionally biased region" description="Basic and acidic residues" evidence="7">
    <location>
        <begin position="174"/>
        <end position="202"/>
    </location>
</feature>
<feature type="compositionally biased region" description="Polar residues" evidence="7">
    <location>
        <begin position="40"/>
        <end position="49"/>
    </location>
</feature>
<comment type="similarity">
    <text evidence="6">Belongs to the NFYA/HAP2 subunit family.</text>
</comment>
<accession>A0AAV5QL08</accession>
<dbReference type="PROSITE" id="PS51152">
    <property type="entry name" value="NFYA_HAP2_2"/>
    <property type="match status" value="1"/>
</dbReference>